<gene>
    <name evidence="3" type="ORF">H9L22_10805</name>
</gene>
<organism evidence="3 4">
    <name type="scientific">Tessaracoccus defluvii</name>
    <dbReference type="NCBI Taxonomy" id="1285901"/>
    <lineage>
        <taxon>Bacteria</taxon>
        <taxon>Bacillati</taxon>
        <taxon>Actinomycetota</taxon>
        <taxon>Actinomycetes</taxon>
        <taxon>Propionibacteriales</taxon>
        <taxon>Propionibacteriaceae</taxon>
        <taxon>Tessaracoccus</taxon>
    </lineage>
</organism>
<proteinExistence type="predicted"/>
<keyword evidence="4" id="KW-1185">Reference proteome</keyword>
<dbReference type="AlphaFoldDB" id="A0A7H0H2M4"/>
<name>A0A7H0H2M4_9ACTN</name>
<evidence type="ECO:0000256" key="2">
    <source>
        <dbReference type="SAM" id="Phobius"/>
    </source>
</evidence>
<feature type="region of interest" description="Disordered" evidence="1">
    <location>
        <begin position="254"/>
        <end position="284"/>
    </location>
</feature>
<dbReference type="KEGG" id="tdf:H9L22_10805"/>
<feature type="transmembrane region" description="Helical" evidence="2">
    <location>
        <begin position="43"/>
        <end position="67"/>
    </location>
</feature>
<protein>
    <submittedName>
        <fullName evidence="3">Uncharacterized protein</fullName>
    </submittedName>
</protein>
<dbReference type="RefSeq" id="WP_187719926.1">
    <property type="nucleotide sequence ID" value="NZ_BAABBL010000018.1"/>
</dbReference>
<evidence type="ECO:0000313" key="3">
    <source>
        <dbReference type="EMBL" id="QNP54790.1"/>
    </source>
</evidence>
<sequence>MTTTVTTLGIDAGSERGPAGHNPGDSHAAPHAPGLHVPWYLPIMYLAALGGLAIDALLAASVFGRLFDLNPTVTSILLVIVGVGVAEGATSAAINRNLGQRRLSWGTLGAVLALGVCLAYLRLSEGLVGGGADTSGFAGAPVTVEDETPAIVFMLALFVLSAVVVYSSALKLFVPARQELKRHAKARAEALERLTELGSQLVAIEERLGSRDSRTERMTETLDHALGRVDAREKSLKGYARDAIARAVGAPDAAPLVRAPHEPAPVSLEEDDAEPTGHRGLLVA</sequence>
<evidence type="ECO:0000256" key="1">
    <source>
        <dbReference type="SAM" id="MobiDB-lite"/>
    </source>
</evidence>
<feature type="transmembrane region" description="Helical" evidence="2">
    <location>
        <begin position="103"/>
        <end position="121"/>
    </location>
</feature>
<feature type="region of interest" description="Disordered" evidence="1">
    <location>
        <begin position="1"/>
        <end position="28"/>
    </location>
</feature>
<feature type="transmembrane region" description="Helical" evidence="2">
    <location>
        <begin position="150"/>
        <end position="174"/>
    </location>
</feature>
<accession>A0A7H0H2M4</accession>
<keyword evidence="2" id="KW-0472">Membrane</keyword>
<keyword evidence="2" id="KW-0812">Transmembrane</keyword>
<reference evidence="3 4" key="1">
    <citation type="submission" date="2020-08" db="EMBL/GenBank/DDBJ databases">
        <title>Genome sequence of Tessaracoccus defluvii JCM 17540T.</title>
        <authorList>
            <person name="Hyun D.-W."/>
            <person name="Bae J.-W."/>
        </authorList>
    </citation>
    <scope>NUCLEOTIDE SEQUENCE [LARGE SCALE GENOMIC DNA]</scope>
    <source>
        <strain evidence="3 4">JCM 17540</strain>
    </source>
</reference>
<dbReference type="EMBL" id="CP060789">
    <property type="protein sequence ID" value="QNP54790.1"/>
    <property type="molecule type" value="Genomic_DNA"/>
</dbReference>
<dbReference type="Proteomes" id="UP000516117">
    <property type="component" value="Chromosome"/>
</dbReference>
<evidence type="ECO:0000313" key="4">
    <source>
        <dbReference type="Proteomes" id="UP000516117"/>
    </source>
</evidence>
<keyword evidence="2" id="KW-1133">Transmembrane helix</keyword>
<feature type="transmembrane region" description="Helical" evidence="2">
    <location>
        <begin position="73"/>
        <end position="94"/>
    </location>
</feature>